<evidence type="ECO:0000313" key="1">
    <source>
        <dbReference type="EMBL" id="KAH3831421.1"/>
    </source>
</evidence>
<protein>
    <submittedName>
        <fullName evidence="1">Uncharacterized protein</fullName>
    </submittedName>
</protein>
<accession>A0A9D4H887</accession>
<dbReference type="EMBL" id="JAIWYP010000004">
    <property type="protein sequence ID" value="KAH3831421.1"/>
    <property type="molecule type" value="Genomic_DNA"/>
</dbReference>
<reference evidence="1" key="1">
    <citation type="journal article" date="2019" name="bioRxiv">
        <title>The Genome of the Zebra Mussel, Dreissena polymorpha: A Resource for Invasive Species Research.</title>
        <authorList>
            <person name="McCartney M.A."/>
            <person name="Auch B."/>
            <person name="Kono T."/>
            <person name="Mallez S."/>
            <person name="Zhang Y."/>
            <person name="Obille A."/>
            <person name="Becker A."/>
            <person name="Abrahante J.E."/>
            <person name="Garbe J."/>
            <person name="Badalamenti J.P."/>
            <person name="Herman A."/>
            <person name="Mangelson H."/>
            <person name="Liachko I."/>
            <person name="Sullivan S."/>
            <person name="Sone E.D."/>
            <person name="Koren S."/>
            <person name="Silverstein K.A.T."/>
            <person name="Beckman K.B."/>
            <person name="Gohl D.M."/>
        </authorList>
    </citation>
    <scope>NUCLEOTIDE SEQUENCE</scope>
    <source>
        <strain evidence="1">Duluth1</strain>
        <tissue evidence="1">Whole animal</tissue>
    </source>
</reference>
<sequence length="85" mass="9509">MINSPPPGSKVVQPTGTISKQIKDIIGMNLLTKFHEDRTINVASRVLTRFTIAIKIKIHCPLAAMFFKQPETFSNSSKISFVQIH</sequence>
<gene>
    <name evidence="1" type="ORF">DPMN_104688</name>
</gene>
<organism evidence="1 2">
    <name type="scientific">Dreissena polymorpha</name>
    <name type="common">Zebra mussel</name>
    <name type="synonym">Mytilus polymorpha</name>
    <dbReference type="NCBI Taxonomy" id="45954"/>
    <lineage>
        <taxon>Eukaryota</taxon>
        <taxon>Metazoa</taxon>
        <taxon>Spiralia</taxon>
        <taxon>Lophotrochozoa</taxon>
        <taxon>Mollusca</taxon>
        <taxon>Bivalvia</taxon>
        <taxon>Autobranchia</taxon>
        <taxon>Heteroconchia</taxon>
        <taxon>Euheterodonta</taxon>
        <taxon>Imparidentia</taxon>
        <taxon>Neoheterodontei</taxon>
        <taxon>Myida</taxon>
        <taxon>Dreissenoidea</taxon>
        <taxon>Dreissenidae</taxon>
        <taxon>Dreissena</taxon>
    </lineage>
</organism>
<evidence type="ECO:0000313" key="2">
    <source>
        <dbReference type="Proteomes" id="UP000828390"/>
    </source>
</evidence>
<name>A0A9D4H887_DREPO</name>
<dbReference type="AlphaFoldDB" id="A0A9D4H887"/>
<keyword evidence="2" id="KW-1185">Reference proteome</keyword>
<comment type="caution">
    <text evidence="1">The sequence shown here is derived from an EMBL/GenBank/DDBJ whole genome shotgun (WGS) entry which is preliminary data.</text>
</comment>
<reference evidence="1" key="2">
    <citation type="submission" date="2020-11" db="EMBL/GenBank/DDBJ databases">
        <authorList>
            <person name="McCartney M.A."/>
            <person name="Auch B."/>
            <person name="Kono T."/>
            <person name="Mallez S."/>
            <person name="Becker A."/>
            <person name="Gohl D.M."/>
            <person name="Silverstein K.A.T."/>
            <person name="Koren S."/>
            <person name="Bechman K.B."/>
            <person name="Herman A."/>
            <person name="Abrahante J.E."/>
            <person name="Garbe J."/>
        </authorList>
    </citation>
    <scope>NUCLEOTIDE SEQUENCE</scope>
    <source>
        <strain evidence="1">Duluth1</strain>
        <tissue evidence="1">Whole animal</tissue>
    </source>
</reference>
<proteinExistence type="predicted"/>
<dbReference type="Proteomes" id="UP000828390">
    <property type="component" value="Unassembled WGS sequence"/>
</dbReference>